<sequence>MTVVKFIAEVISLSSFLSGLFGLCLVIAG</sequence>
<protein>
    <submittedName>
        <fullName evidence="2">Uncharacterized protein</fullName>
    </submittedName>
</protein>
<evidence type="ECO:0000313" key="3">
    <source>
        <dbReference type="Proteomes" id="UP000186002"/>
    </source>
</evidence>
<reference evidence="2 3" key="1">
    <citation type="submission" date="2016-11" db="EMBL/GenBank/DDBJ databases">
        <authorList>
            <person name="Jaros S."/>
            <person name="Januszkiewicz K."/>
            <person name="Wedrychowicz H."/>
        </authorList>
    </citation>
    <scope>NUCLEOTIDE SEQUENCE [LARGE SCALE GENOMIC DNA]</scope>
    <source>
        <strain evidence="2 3">DSM 22153</strain>
    </source>
</reference>
<proteinExistence type="predicted"/>
<feature type="transmembrane region" description="Helical" evidence="1">
    <location>
        <begin position="6"/>
        <end position="28"/>
    </location>
</feature>
<dbReference type="STRING" id="735517.SAMN05444272_4451"/>
<keyword evidence="3" id="KW-1185">Reference proteome</keyword>
<evidence type="ECO:0000256" key="1">
    <source>
        <dbReference type="SAM" id="Phobius"/>
    </source>
</evidence>
<organism evidence="2 3">
    <name type="scientific">Roseibium suaedae</name>
    <dbReference type="NCBI Taxonomy" id="735517"/>
    <lineage>
        <taxon>Bacteria</taxon>
        <taxon>Pseudomonadati</taxon>
        <taxon>Pseudomonadota</taxon>
        <taxon>Alphaproteobacteria</taxon>
        <taxon>Hyphomicrobiales</taxon>
        <taxon>Stappiaceae</taxon>
        <taxon>Roseibium</taxon>
    </lineage>
</organism>
<accession>A0A1M7PJ46</accession>
<name>A0A1M7PJ46_9HYPH</name>
<keyword evidence="1" id="KW-1133">Transmembrane helix</keyword>
<dbReference type="EMBL" id="FRBW01000008">
    <property type="protein sequence ID" value="SHN17108.1"/>
    <property type="molecule type" value="Genomic_DNA"/>
</dbReference>
<keyword evidence="1" id="KW-0812">Transmembrane</keyword>
<dbReference type="Proteomes" id="UP000186002">
    <property type="component" value="Unassembled WGS sequence"/>
</dbReference>
<gene>
    <name evidence="2" type="ORF">SAMN05444272_4451</name>
</gene>
<dbReference type="AlphaFoldDB" id="A0A1M7PJ46"/>
<evidence type="ECO:0000313" key="2">
    <source>
        <dbReference type="EMBL" id="SHN17108.1"/>
    </source>
</evidence>
<keyword evidence="1" id="KW-0472">Membrane</keyword>